<reference evidence="2" key="1">
    <citation type="submission" date="2017-02" db="EMBL/GenBank/DDBJ databases">
        <title>Delineation of Paenibacillus larvae strains originating from foulbrood outbreaks.</title>
        <authorList>
            <person name="Beims H."/>
            <person name="Bunk B."/>
            <person name="Sproeer C."/>
            <person name="Mohr K.I."/>
            <person name="Pradella S."/>
            <person name="Guenther G."/>
            <person name="Rohde M."/>
            <person name="von der Ohe W."/>
            <person name="Steinert M."/>
        </authorList>
    </citation>
    <scope>NUCLEOTIDE SEQUENCE [LARGE SCALE GENOMIC DNA]</scope>
    <source>
        <strain evidence="2">Eric_III</strain>
    </source>
</reference>
<evidence type="ECO:0000313" key="2">
    <source>
        <dbReference type="Proteomes" id="UP000239833"/>
    </source>
</evidence>
<proteinExistence type="predicted"/>
<dbReference type="EMBL" id="CP019655">
    <property type="protein sequence ID" value="AVF25318.1"/>
    <property type="molecule type" value="Genomic_DNA"/>
</dbReference>
<accession>A0A2L1TXH6</accession>
<gene>
    <name evidence="1" type="ORF">ERICIII_01114</name>
</gene>
<organism evidence="1 2">
    <name type="scientific">Paenibacillus larvae subsp. larvae</name>
    <dbReference type="NCBI Taxonomy" id="147375"/>
    <lineage>
        <taxon>Bacteria</taxon>
        <taxon>Bacillati</taxon>
        <taxon>Bacillota</taxon>
        <taxon>Bacilli</taxon>
        <taxon>Bacillales</taxon>
        <taxon>Paenibacillaceae</taxon>
        <taxon>Paenibacillus</taxon>
    </lineage>
</organism>
<name>A0A2L1TXH6_9BACL</name>
<dbReference type="AlphaFoldDB" id="A0A2L1TXH6"/>
<evidence type="ECO:0000313" key="1">
    <source>
        <dbReference type="EMBL" id="AVF25318.1"/>
    </source>
</evidence>
<protein>
    <submittedName>
        <fullName evidence="1">Uncharacterized protein</fullName>
    </submittedName>
</protein>
<dbReference type="Proteomes" id="UP000239833">
    <property type="component" value="Chromosome"/>
</dbReference>
<sequence>MGLLNNVSHQQLINPIRSEAGSRLIAETHAPDMRKSKQEMETKRKGPALWFCSGYSGIHECFLVCLI</sequence>